<dbReference type="Pfam" id="PF13372">
    <property type="entry name" value="Alginate_exp"/>
    <property type="match status" value="1"/>
</dbReference>
<keyword evidence="1" id="KW-0732">Signal</keyword>
<accession>A0A7W7Y8X5</accession>
<dbReference type="RefSeq" id="WP_184338686.1">
    <property type="nucleotide sequence ID" value="NZ_JACHIG010000002.1"/>
</dbReference>
<reference evidence="3 4" key="1">
    <citation type="submission" date="2020-08" db="EMBL/GenBank/DDBJ databases">
        <title>Genomic Encyclopedia of Type Strains, Phase IV (KMG-IV): sequencing the most valuable type-strain genomes for metagenomic binning, comparative biology and taxonomic classification.</title>
        <authorList>
            <person name="Goeker M."/>
        </authorList>
    </citation>
    <scope>NUCLEOTIDE SEQUENCE [LARGE SCALE GENOMIC DNA]</scope>
    <source>
        <strain evidence="3 4">DSM 12252</strain>
    </source>
</reference>
<protein>
    <recommendedName>
        <fullName evidence="2">Alginate export domain-containing protein</fullName>
    </recommendedName>
</protein>
<dbReference type="InterPro" id="IPR025388">
    <property type="entry name" value="Alginate_export_dom"/>
</dbReference>
<evidence type="ECO:0000259" key="2">
    <source>
        <dbReference type="Pfam" id="PF13372"/>
    </source>
</evidence>
<dbReference type="Proteomes" id="UP000590740">
    <property type="component" value="Unassembled WGS sequence"/>
</dbReference>
<dbReference type="Gene3D" id="2.40.160.100">
    <property type="match status" value="1"/>
</dbReference>
<gene>
    <name evidence="3" type="ORF">HNQ65_001322</name>
</gene>
<evidence type="ECO:0000313" key="3">
    <source>
        <dbReference type="EMBL" id="MBB5031754.1"/>
    </source>
</evidence>
<proteinExistence type="predicted"/>
<name>A0A7W7Y8X5_9BACT</name>
<comment type="caution">
    <text evidence="3">The sequence shown here is derived from an EMBL/GenBank/DDBJ whole genome shotgun (WGS) entry which is preliminary data.</text>
</comment>
<keyword evidence="4" id="KW-1185">Reference proteome</keyword>
<dbReference type="InterPro" id="IPR053728">
    <property type="entry name" value="Alginate_Permeability_Chnl"/>
</dbReference>
<feature type="domain" description="Alginate export" evidence="2">
    <location>
        <begin position="75"/>
        <end position="469"/>
    </location>
</feature>
<dbReference type="AlphaFoldDB" id="A0A7W7Y8X5"/>
<dbReference type="EMBL" id="JACHIG010000002">
    <property type="protein sequence ID" value="MBB5031754.1"/>
    <property type="molecule type" value="Genomic_DNA"/>
</dbReference>
<feature type="signal peptide" evidence="1">
    <location>
        <begin position="1"/>
        <end position="27"/>
    </location>
</feature>
<feature type="chain" id="PRO_5030861166" description="Alginate export domain-containing protein" evidence="1">
    <location>
        <begin position="28"/>
        <end position="480"/>
    </location>
</feature>
<organism evidence="3 4">
    <name type="scientific">Prosthecobacter vanneervenii</name>
    <dbReference type="NCBI Taxonomy" id="48466"/>
    <lineage>
        <taxon>Bacteria</taxon>
        <taxon>Pseudomonadati</taxon>
        <taxon>Verrucomicrobiota</taxon>
        <taxon>Verrucomicrobiia</taxon>
        <taxon>Verrucomicrobiales</taxon>
        <taxon>Verrucomicrobiaceae</taxon>
        <taxon>Prosthecobacter</taxon>
    </lineage>
</organism>
<evidence type="ECO:0000256" key="1">
    <source>
        <dbReference type="SAM" id="SignalP"/>
    </source>
</evidence>
<sequence>MFFTQALKPKTPAALALLLVAATTGWGADTAGSKITRGTFYQNPLSFGTTRDPDPPKYARNLSEIGVDSLLNVKWLDIGLDYRFRYEYRDNDLRRIQSSLDQPLLHRTRAYIGIKDILDPFRFAFEMQDARRENSQFARDNRDVNEFAITRLYGELYFKNLLGRDAIGSSRPVSVRFGIHNFEFLDRRLLSNNEWRNTANTFKGFLGSLGQESNDWQVDLLAVQPLNRQKYAWDSPVQKQWVYGVIGHWRRWSDLVTLEPYYLAMNQSPLPGIADYQVHSPGLRAYGVVGTTGLDYDFSLTYQTGRNGTRTIQAYAGTFELGYTFASNPWKPRLSLFYGRASGDHNPNDNKDNRFQRFYGFSRSWSANDYITYQNVSTPTVRLEIKPHQNLRLDMNWSAYWLESATDVYSVGNVIQVQDKTGRSGNYLGSEYDIRARYTWDPKTEITVGYSYFQSGGYVKAQLHRDHTNFAYFQLSRRFF</sequence>
<evidence type="ECO:0000313" key="4">
    <source>
        <dbReference type="Proteomes" id="UP000590740"/>
    </source>
</evidence>